<sequence>MRHGVWQTHDCHGLSLVCLCPVCIDVACYSLMMTHGSVCDALPAVSFPLLRVWPLDRVLLAEITAVKLNVGRRVGKATISGLIALVVVAQSHQDPYYQAPKSHKSYAPTSKALPQTRSHATTRHKGKEIVKPIIPPSESASKEDSDTEQAQKDKEMQKNLALIAKYFKKLYKPTNNNLRTSLNSRNKNVDTTPRQSAEKGVPLQAEQSDWLADTDEEIDEQELEAHYSFMAKIQEVPIADLGTDTEPLEKVQYDARYNVFANERQHSEQPESISNTCVVAKVDSNVIPDSPDMCENDIQTDQNAVECLVKEKTKVITDLKRKEEKDIDKMISMEKQLKFLNEIVYKRNQSIQTIHMLAPKGLTFNGRPTFANPMYLKKAQSEKPCLYVIPYDQSDPANRLVPDREETLTVEKESRSVLKKVLVRPYDYTKLNSLYEIFKPSTQEYHVKLAHANEVRKKMWRKYFVKTKPKFFKNIGFLPVSKTISKSRQTYNVMTNNKNHFRELVDQAWEKHSHDHFRTPTAHDMEILIKTCLMPLAIKTQNGSFTFVHELRQEMHDDLKYIESFEKEIDELESDKTEFSNTYDILLQECVSNDVMCSHLHSLSDLYALTELQCLYLHKIVQLIIFIVNSGCKKHMTGNLKLLCNFVEKYLGTIRFGNDQFAPILGYGDLVQGNITINRVYYVEGLNHNIFLVGQFCDADLEDETPEVLKDFIMMIQRNLQALVISVQTDKGTEFLNKTLNAFFKEEGIEHQTFTPRTPEQNGVVERRNRTLVEAARTMLSAFKLPLFSWAEAIATGYRVYNMRTRLIVESIHLKFDEIKEMSETSIDNDTSGLVPQRQKVSDYDNSDLAPQLQNVFPSADTTAPSQQELDLLFDTPPTTNIQSPTEPTTTTINVHAKENNDNQAEDTQVQHDELSNPFYKPIREIAESSSRNIDNSNMHTFYQPHDSKYRWTKDYSLSQVHGNPTKPVQTRRQLATDLEMCMFALTVSIAESKTIKDAMADSAWIEAMQEELHQFDRLQVWELIGKPFGNNVIKLKWLWKNKKDEDQTIIHNKARLVAKGYAHEEGIDFEESFAPVDRLEAVRIFVAYAAHKSFLIYQMNVKTTFLNGPLKYEVYVSQPDGFVDPDHPDKVYRLRKSLYGLKQAPRAWYDELLNFLMSKGFTKAFSNADHAECINTRKITSGGIQFLGDKLVSWMSKKQDCIAMSSAEAEYVALSASCAQVMWMPTQLKDYGFNNNKYRCIVTLSQP</sequence>
<evidence type="ECO:0000256" key="5">
    <source>
        <dbReference type="SAM" id="MobiDB-lite"/>
    </source>
</evidence>
<feature type="compositionally biased region" description="Low complexity" evidence="5">
    <location>
        <begin position="177"/>
        <end position="186"/>
    </location>
</feature>
<dbReference type="PANTHER" id="PTHR42648">
    <property type="entry name" value="TRANSPOSASE, PUTATIVE-RELATED"/>
    <property type="match status" value="1"/>
</dbReference>
<feature type="region of interest" description="Disordered" evidence="5">
    <location>
        <begin position="177"/>
        <end position="205"/>
    </location>
</feature>
<evidence type="ECO:0000256" key="4">
    <source>
        <dbReference type="SAM" id="Coils"/>
    </source>
</evidence>
<dbReference type="InterPro" id="IPR013103">
    <property type="entry name" value="RVT_2"/>
</dbReference>
<reference evidence="7" key="1">
    <citation type="journal article" date="2022" name="Int. J. Mol. Sci.">
        <title>Draft Genome of Tanacetum Coccineum: Genomic Comparison of Closely Related Tanacetum-Family Plants.</title>
        <authorList>
            <person name="Yamashiro T."/>
            <person name="Shiraishi A."/>
            <person name="Nakayama K."/>
            <person name="Satake H."/>
        </authorList>
    </citation>
    <scope>NUCLEOTIDE SEQUENCE</scope>
</reference>
<dbReference type="PANTHER" id="PTHR42648:SF21">
    <property type="entry name" value="CYSTEINE-RICH RLK (RECEPTOR-LIKE PROTEIN KINASE) 8"/>
    <property type="match status" value="1"/>
</dbReference>
<keyword evidence="1" id="KW-0645">Protease</keyword>
<dbReference type="InterPro" id="IPR036397">
    <property type="entry name" value="RNaseH_sf"/>
</dbReference>
<keyword evidence="4" id="KW-0175">Coiled coil</keyword>
<gene>
    <name evidence="7" type="ORF">Tco_0909198</name>
</gene>
<dbReference type="SUPFAM" id="SSF53098">
    <property type="entry name" value="Ribonuclease H-like"/>
    <property type="match status" value="1"/>
</dbReference>
<reference evidence="7" key="2">
    <citation type="submission" date="2022-01" db="EMBL/GenBank/DDBJ databases">
        <authorList>
            <person name="Yamashiro T."/>
            <person name="Shiraishi A."/>
            <person name="Satake H."/>
            <person name="Nakayama K."/>
        </authorList>
    </citation>
    <scope>NUCLEOTIDE SEQUENCE</scope>
</reference>
<organism evidence="7 8">
    <name type="scientific">Tanacetum coccineum</name>
    <dbReference type="NCBI Taxonomy" id="301880"/>
    <lineage>
        <taxon>Eukaryota</taxon>
        <taxon>Viridiplantae</taxon>
        <taxon>Streptophyta</taxon>
        <taxon>Embryophyta</taxon>
        <taxon>Tracheophyta</taxon>
        <taxon>Spermatophyta</taxon>
        <taxon>Magnoliopsida</taxon>
        <taxon>eudicotyledons</taxon>
        <taxon>Gunneridae</taxon>
        <taxon>Pentapetalae</taxon>
        <taxon>asterids</taxon>
        <taxon>campanulids</taxon>
        <taxon>Asterales</taxon>
        <taxon>Asteraceae</taxon>
        <taxon>Asteroideae</taxon>
        <taxon>Anthemideae</taxon>
        <taxon>Anthemidinae</taxon>
        <taxon>Tanacetum</taxon>
    </lineage>
</organism>
<dbReference type="EMBL" id="BQNB010014500">
    <property type="protein sequence ID" value="GJT28923.1"/>
    <property type="molecule type" value="Genomic_DNA"/>
</dbReference>
<keyword evidence="8" id="KW-1185">Reference proteome</keyword>
<dbReference type="InterPro" id="IPR039537">
    <property type="entry name" value="Retrotran_Ty1/copia-like"/>
</dbReference>
<comment type="caution">
    <text evidence="7">The sequence shown here is derived from an EMBL/GenBank/DDBJ whole genome shotgun (WGS) entry which is preliminary data.</text>
</comment>
<proteinExistence type="predicted"/>
<evidence type="ECO:0000313" key="8">
    <source>
        <dbReference type="Proteomes" id="UP001151760"/>
    </source>
</evidence>
<dbReference type="Gene3D" id="3.30.420.10">
    <property type="entry name" value="Ribonuclease H-like superfamily/Ribonuclease H"/>
    <property type="match status" value="1"/>
</dbReference>
<dbReference type="InterPro" id="IPR054722">
    <property type="entry name" value="PolX-like_BBD"/>
</dbReference>
<keyword evidence="3" id="KW-0378">Hydrolase</keyword>
<feature type="coiled-coil region" evidence="4">
    <location>
        <begin position="562"/>
        <end position="589"/>
    </location>
</feature>
<evidence type="ECO:0000256" key="2">
    <source>
        <dbReference type="ARBA" id="ARBA00022723"/>
    </source>
</evidence>
<feature type="region of interest" description="Disordered" evidence="5">
    <location>
        <begin position="99"/>
        <end position="153"/>
    </location>
</feature>
<evidence type="ECO:0000256" key="1">
    <source>
        <dbReference type="ARBA" id="ARBA00022670"/>
    </source>
</evidence>
<dbReference type="Pfam" id="PF22936">
    <property type="entry name" value="Pol_BBD"/>
    <property type="match status" value="1"/>
</dbReference>
<keyword evidence="2" id="KW-0479">Metal-binding</keyword>
<dbReference type="InterPro" id="IPR001584">
    <property type="entry name" value="Integrase_cat-core"/>
</dbReference>
<dbReference type="PROSITE" id="PS50994">
    <property type="entry name" value="INTEGRASE"/>
    <property type="match status" value="1"/>
</dbReference>
<evidence type="ECO:0000256" key="3">
    <source>
        <dbReference type="ARBA" id="ARBA00022801"/>
    </source>
</evidence>
<dbReference type="InterPro" id="IPR012337">
    <property type="entry name" value="RNaseH-like_sf"/>
</dbReference>
<accession>A0ABQ5CRF6</accession>
<protein>
    <submittedName>
        <fullName evidence="7">Retrovirus-related pol polyprotein from transposon TNT 1-94</fullName>
    </submittedName>
</protein>
<feature type="compositionally biased region" description="Basic and acidic residues" evidence="5">
    <location>
        <begin position="140"/>
        <end position="153"/>
    </location>
</feature>
<feature type="domain" description="Integrase catalytic" evidence="6">
    <location>
        <begin position="659"/>
        <end position="823"/>
    </location>
</feature>
<evidence type="ECO:0000313" key="7">
    <source>
        <dbReference type="EMBL" id="GJT28923.1"/>
    </source>
</evidence>
<dbReference type="Pfam" id="PF07727">
    <property type="entry name" value="RVT_2"/>
    <property type="match status" value="1"/>
</dbReference>
<dbReference type="CDD" id="cd09272">
    <property type="entry name" value="RNase_HI_RT_Ty1"/>
    <property type="match status" value="1"/>
</dbReference>
<name>A0ABQ5CRF6_9ASTR</name>
<dbReference type="Proteomes" id="UP001151760">
    <property type="component" value="Unassembled WGS sequence"/>
</dbReference>
<evidence type="ECO:0000259" key="6">
    <source>
        <dbReference type="PROSITE" id="PS50994"/>
    </source>
</evidence>